<dbReference type="Proteomes" id="UP000053660">
    <property type="component" value="Unassembled WGS sequence"/>
</dbReference>
<dbReference type="PANTHER" id="PTHR47331">
    <property type="entry name" value="PHD-TYPE DOMAIN-CONTAINING PROTEIN"/>
    <property type="match status" value="1"/>
</dbReference>
<dbReference type="AlphaFoldDB" id="A0A0B1SA36"/>
<dbReference type="EMBL" id="KN600755">
    <property type="protein sequence ID" value="KHJ80407.1"/>
    <property type="molecule type" value="Genomic_DNA"/>
</dbReference>
<evidence type="ECO:0000313" key="2">
    <source>
        <dbReference type="Proteomes" id="UP000053660"/>
    </source>
</evidence>
<organism evidence="1 2">
    <name type="scientific">Oesophagostomum dentatum</name>
    <name type="common">Nodular worm</name>
    <dbReference type="NCBI Taxonomy" id="61180"/>
    <lineage>
        <taxon>Eukaryota</taxon>
        <taxon>Metazoa</taxon>
        <taxon>Ecdysozoa</taxon>
        <taxon>Nematoda</taxon>
        <taxon>Chromadorea</taxon>
        <taxon>Rhabditida</taxon>
        <taxon>Rhabditina</taxon>
        <taxon>Rhabditomorpha</taxon>
        <taxon>Strongyloidea</taxon>
        <taxon>Strongylidae</taxon>
        <taxon>Oesophagostomum</taxon>
    </lineage>
</organism>
<reference evidence="1 2" key="1">
    <citation type="submission" date="2014-03" db="EMBL/GenBank/DDBJ databases">
        <title>Draft genome of the hookworm Oesophagostomum dentatum.</title>
        <authorList>
            <person name="Mitreva M."/>
        </authorList>
    </citation>
    <scope>NUCLEOTIDE SEQUENCE [LARGE SCALE GENOMIC DNA]</scope>
    <source>
        <strain evidence="1 2">OD-Hann</strain>
    </source>
</reference>
<dbReference type="OrthoDB" id="5872779at2759"/>
<sequence length="222" mass="25534">MSDRVEQVSIVSDSETALWWMKSTKKKLPIFVANQHGRITKIQNESKETGITLKFFFHVDSKNNPADAGKRGLTALEIDNHDWIKGPHWLKSSPNTWPIKLLDFIEEVDSQENTPAISNMVNISTTKEKVTNEVLLDLTRFSKLNKVLRVIALTQFEITASDIELSEQIVIMQEQKYLNLDEMQKKFHDKKIVSDQYGIIRHESRLQNACIPQDAKSPIYIP</sequence>
<gene>
    <name evidence="1" type="ORF">OESDEN_19917</name>
</gene>
<evidence type="ECO:0000313" key="1">
    <source>
        <dbReference type="EMBL" id="KHJ80407.1"/>
    </source>
</evidence>
<keyword evidence="2" id="KW-1185">Reference proteome</keyword>
<name>A0A0B1SA36_OESDE</name>
<proteinExistence type="predicted"/>
<protein>
    <submittedName>
        <fullName evidence="1">Uncharacterized protein</fullName>
    </submittedName>
</protein>
<accession>A0A0B1SA36</accession>